<dbReference type="GO" id="GO:0006018">
    <property type="term" value="P:2-deoxyribose 1-phosphate catabolic process"/>
    <property type="evidence" value="ECO:0007669"/>
    <property type="project" value="UniProtKB-UniRule"/>
</dbReference>
<dbReference type="UniPathway" id="UPA00002">
    <property type="reaction ID" value="UER00468"/>
</dbReference>
<feature type="active site" description="Proton donor/acceptor" evidence="7">
    <location>
        <position position="98"/>
    </location>
</feature>
<organism evidence="8 9">
    <name type="scientific">Blastopirellula retiformator</name>
    <dbReference type="NCBI Taxonomy" id="2527970"/>
    <lineage>
        <taxon>Bacteria</taxon>
        <taxon>Pseudomonadati</taxon>
        <taxon>Planctomycetota</taxon>
        <taxon>Planctomycetia</taxon>
        <taxon>Pirellulales</taxon>
        <taxon>Pirellulaceae</taxon>
        <taxon>Blastopirellula</taxon>
    </lineage>
</organism>
<comment type="function">
    <text evidence="6 7">Catalyzes a reversible aldol reaction between acetaldehyde and D-glyceraldehyde 3-phosphate to generate 2-deoxy-D-ribose 5-phosphate.</text>
</comment>
<keyword evidence="9" id="KW-1185">Reference proteome</keyword>
<dbReference type="PANTHER" id="PTHR10889:SF1">
    <property type="entry name" value="DEOXYRIBOSE-PHOSPHATE ALDOLASE"/>
    <property type="match status" value="1"/>
</dbReference>
<evidence type="ECO:0000256" key="2">
    <source>
        <dbReference type="ARBA" id="ARBA00022490"/>
    </source>
</evidence>
<keyword evidence="4 7" id="KW-0704">Schiff base</keyword>
<comment type="subcellular location">
    <subcellularLocation>
        <location evidence="7">Cytoplasm</location>
    </subcellularLocation>
</comment>
<name>A0A5C5UVY0_9BACT</name>
<dbReference type="GO" id="GO:0016052">
    <property type="term" value="P:carbohydrate catabolic process"/>
    <property type="evidence" value="ECO:0007669"/>
    <property type="project" value="TreeGrafter"/>
</dbReference>
<accession>A0A5C5UVY0</accession>
<gene>
    <name evidence="7 8" type="primary">deoC</name>
    <name evidence="8" type="ORF">Enr8_49080</name>
</gene>
<comment type="similarity">
    <text evidence="1 7">Belongs to the DeoC/FbaB aldolase family. DeoC type 1 subfamily.</text>
</comment>
<dbReference type="Proteomes" id="UP000318878">
    <property type="component" value="Unassembled WGS sequence"/>
</dbReference>
<dbReference type="CDD" id="cd00959">
    <property type="entry name" value="DeoC"/>
    <property type="match status" value="1"/>
</dbReference>
<dbReference type="PANTHER" id="PTHR10889">
    <property type="entry name" value="DEOXYRIBOSE-PHOSPHATE ALDOLASE"/>
    <property type="match status" value="1"/>
</dbReference>
<dbReference type="EMBL" id="SJPF01000007">
    <property type="protein sequence ID" value="TWT29720.1"/>
    <property type="molecule type" value="Genomic_DNA"/>
</dbReference>
<proteinExistence type="inferred from homology"/>
<dbReference type="Gene3D" id="3.20.20.70">
    <property type="entry name" value="Aldolase class I"/>
    <property type="match status" value="1"/>
</dbReference>
<dbReference type="GO" id="GO:0005737">
    <property type="term" value="C:cytoplasm"/>
    <property type="evidence" value="ECO:0007669"/>
    <property type="project" value="UniProtKB-SubCell"/>
</dbReference>
<evidence type="ECO:0000256" key="7">
    <source>
        <dbReference type="HAMAP-Rule" id="MF_00114"/>
    </source>
</evidence>
<keyword evidence="2 7" id="KW-0963">Cytoplasm</keyword>
<evidence type="ECO:0000256" key="4">
    <source>
        <dbReference type="ARBA" id="ARBA00023270"/>
    </source>
</evidence>
<comment type="catalytic activity">
    <reaction evidence="5 7">
        <text>2-deoxy-D-ribose 5-phosphate = D-glyceraldehyde 3-phosphate + acetaldehyde</text>
        <dbReference type="Rhea" id="RHEA:12821"/>
        <dbReference type="ChEBI" id="CHEBI:15343"/>
        <dbReference type="ChEBI" id="CHEBI:59776"/>
        <dbReference type="ChEBI" id="CHEBI:62877"/>
        <dbReference type="EC" id="4.1.2.4"/>
    </reaction>
</comment>
<evidence type="ECO:0000313" key="8">
    <source>
        <dbReference type="EMBL" id="TWT29720.1"/>
    </source>
</evidence>
<dbReference type="SMART" id="SM01133">
    <property type="entry name" value="DeoC"/>
    <property type="match status" value="1"/>
</dbReference>
<comment type="pathway">
    <text evidence="7">Carbohydrate degradation; 2-deoxy-D-ribose 1-phosphate degradation; D-glyceraldehyde 3-phosphate and acetaldehyde from 2-deoxy-alpha-D-ribose 1-phosphate: step 2/2.</text>
</comment>
<dbReference type="Pfam" id="PF01791">
    <property type="entry name" value="DeoC"/>
    <property type="match status" value="1"/>
</dbReference>
<feature type="active site" description="Proton donor/acceptor" evidence="7">
    <location>
        <position position="189"/>
    </location>
</feature>
<dbReference type="HAMAP" id="MF_00114">
    <property type="entry name" value="DeoC_type1"/>
    <property type="match status" value="1"/>
</dbReference>
<dbReference type="SUPFAM" id="SSF51569">
    <property type="entry name" value="Aldolase"/>
    <property type="match status" value="1"/>
</dbReference>
<dbReference type="InterPro" id="IPR028581">
    <property type="entry name" value="DeoC_typeI"/>
</dbReference>
<protein>
    <recommendedName>
        <fullName evidence="7">Deoxyribose-phosphate aldolase</fullName>
        <shortName evidence="7">DERA</shortName>
        <ecNumber evidence="7">4.1.2.4</ecNumber>
    </recommendedName>
    <alternativeName>
        <fullName evidence="7">2-deoxy-D-ribose 5-phosphate aldolase</fullName>
    </alternativeName>
    <alternativeName>
        <fullName evidence="7">Phosphodeoxyriboaldolase</fullName>
        <shortName evidence="7">Deoxyriboaldolase</shortName>
    </alternativeName>
</protein>
<dbReference type="EC" id="4.1.2.4" evidence="7"/>
<comment type="caution">
    <text evidence="8">The sequence shown here is derived from an EMBL/GenBank/DDBJ whole genome shotgun (WGS) entry which is preliminary data.</text>
</comment>
<evidence type="ECO:0000256" key="3">
    <source>
        <dbReference type="ARBA" id="ARBA00023239"/>
    </source>
</evidence>
<feature type="active site" description="Schiff-base intermediate with acetaldehyde" evidence="7">
    <location>
        <position position="162"/>
    </location>
</feature>
<dbReference type="InterPro" id="IPR011343">
    <property type="entry name" value="DeoC"/>
</dbReference>
<evidence type="ECO:0000256" key="1">
    <source>
        <dbReference type="ARBA" id="ARBA00010936"/>
    </source>
</evidence>
<evidence type="ECO:0000313" key="9">
    <source>
        <dbReference type="Proteomes" id="UP000318878"/>
    </source>
</evidence>
<reference evidence="8 9" key="1">
    <citation type="submission" date="2019-02" db="EMBL/GenBank/DDBJ databases">
        <title>Deep-cultivation of Planctomycetes and their phenomic and genomic characterization uncovers novel biology.</title>
        <authorList>
            <person name="Wiegand S."/>
            <person name="Jogler M."/>
            <person name="Boedeker C."/>
            <person name="Pinto D."/>
            <person name="Vollmers J."/>
            <person name="Rivas-Marin E."/>
            <person name="Kohn T."/>
            <person name="Peeters S.H."/>
            <person name="Heuer A."/>
            <person name="Rast P."/>
            <person name="Oberbeckmann S."/>
            <person name="Bunk B."/>
            <person name="Jeske O."/>
            <person name="Meyerdierks A."/>
            <person name="Storesund J.E."/>
            <person name="Kallscheuer N."/>
            <person name="Luecker S."/>
            <person name="Lage O.M."/>
            <person name="Pohl T."/>
            <person name="Merkel B.J."/>
            <person name="Hornburger P."/>
            <person name="Mueller R.-W."/>
            <person name="Bruemmer F."/>
            <person name="Labrenz M."/>
            <person name="Spormann A.M."/>
            <person name="Op Den Camp H."/>
            <person name="Overmann J."/>
            <person name="Amann R."/>
            <person name="Jetten M.S.M."/>
            <person name="Mascher T."/>
            <person name="Medema M.H."/>
            <person name="Devos D.P."/>
            <person name="Kaster A.-K."/>
            <person name="Ovreas L."/>
            <person name="Rohde M."/>
            <person name="Galperin M.Y."/>
            <person name="Jogler C."/>
        </authorList>
    </citation>
    <scope>NUCLEOTIDE SEQUENCE [LARGE SCALE GENOMIC DNA]</scope>
    <source>
        <strain evidence="8 9">Enr8</strain>
    </source>
</reference>
<dbReference type="GO" id="GO:0004139">
    <property type="term" value="F:deoxyribose-phosphate aldolase activity"/>
    <property type="evidence" value="ECO:0007669"/>
    <property type="project" value="UniProtKB-UniRule"/>
</dbReference>
<evidence type="ECO:0000256" key="6">
    <source>
        <dbReference type="ARBA" id="ARBA00056337"/>
    </source>
</evidence>
<dbReference type="NCBIfam" id="TIGR00126">
    <property type="entry name" value="deoC"/>
    <property type="match status" value="1"/>
</dbReference>
<dbReference type="OrthoDB" id="9778711at2"/>
<dbReference type="GO" id="GO:0009264">
    <property type="term" value="P:deoxyribonucleotide catabolic process"/>
    <property type="evidence" value="ECO:0007669"/>
    <property type="project" value="UniProtKB-UniRule"/>
</dbReference>
<keyword evidence="3 7" id="KW-0456">Lyase</keyword>
<dbReference type="FunFam" id="3.20.20.70:FF:000044">
    <property type="entry name" value="Deoxyribose-phosphate aldolase"/>
    <property type="match status" value="1"/>
</dbReference>
<dbReference type="InterPro" id="IPR013785">
    <property type="entry name" value="Aldolase_TIM"/>
</dbReference>
<evidence type="ECO:0000256" key="5">
    <source>
        <dbReference type="ARBA" id="ARBA00048791"/>
    </source>
</evidence>
<dbReference type="InterPro" id="IPR002915">
    <property type="entry name" value="DeoC/FbaB/LacD_aldolase"/>
</dbReference>
<sequence>MDSPVTMTRAQVLARIDHTLLAPNATQLQLEDACLLGHHLKTASVCIPSFFTGPCARMLADSPVKTCTVIGFPHGNHPLRAKLHEAEQALVEGAQEIDMVVNISDVKSGHWRHVRKEILQLTQMTHDAGQKIKVIFENCYLSQLEKIKLCQVCNEANVDWVKTSTGFGSSGATPDDVVLMREHSRSKIKAAGGIRDLNSFFQYCQLGADRIGLSRTAAILLEYDARFPSE</sequence>
<dbReference type="AlphaFoldDB" id="A0A5C5UVY0"/>
<dbReference type="PIRSF" id="PIRSF001357">
    <property type="entry name" value="DeoC"/>
    <property type="match status" value="1"/>
</dbReference>